<evidence type="ECO:0000256" key="2">
    <source>
        <dbReference type="ARBA" id="ARBA00022679"/>
    </source>
</evidence>
<dbReference type="eggNOG" id="COG1216">
    <property type="taxonomic scope" value="Bacteria"/>
</dbReference>
<dbReference type="KEGG" id="hms:HMU06090"/>
<evidence type="ECO:0000313" key="5">
    <source>
        <dbReference type="Proteomes" id="UP000001522"/>
    </source>
</evidence>
<dbReference type="CAZy" id="GT2">
    <property type="family name" value="Glycosyltransferase Family 2"/>
</dbReference>
<name>D3UH98_HELM1</name>
<keyword evidence="2 4" id="KW-0808">Transferase</keyword>
<evidence type="ECO:0000256" key="1">
    <source>
        <dbReference type="ARBA" id="ARBA00022676"/>
    </source>
</evidence>
<dbReference type="GO" id="GO:0016758">
    <property type="term" value="F:hexosyltransferase activity"/>
    <property type="evidence" value="ECO:0007669"/>
    <property type="project" value="UniProtKB-ARBA"/>
</dbReference>
<dbReference type="CDD" id="cd00761">
    <property type="entry name" value="Glyco_tranf_GTA_type"/>
    <property type="match status" value="1"/>
</dbReference>
<proteinExistence type="predicted"/>
<feature type="domain" description="Glycosyltransferase 2-like" evidence="3">
    <location>
        <begin position="7"/>
        <end position="115"/>
    </location>
</feature>
<accession>D3UH98</accession>
<protein>
    <submittedName>
        <fullName evidence="4">Putative Lipooligosaccharide biosynthesis galactosyltransferase</fullName>
    </submittedName>
</protein>
<dbReference type="AlphaFoldDB" id="D3UH98"/>
<dbReference type="SUPFAM" id="SSF53448">
    <property type="entry name" value="Nucleotide-diphospho-sugar transferases"/>
    <property type="match status" value="1"/>
</dbReference>
<dbReference type="STRING" id="679897.HMU06090"/>
<organism evidence="4 5">
    <name type="scientific">Helicobacter mustelae (strain ATCC 43772 / CCUG 25715 / CIP 103759 / LMG 18044 / NCTC 12198 / R85-136P)</name>
    <name type="common">Campylobacter mustelae</name>
    <dbReference type="NCBI Taxonomy" id="679897"/>
    <lineage>
        <taxon>Bacteria</taxon>
        <taxon>Pseudomonadati</taxon>
        <taxon>Campylobacterota</taxon>
        <taxon>Epsilonproteobacteria</taxon>
        <taxon>Campylobacterales</taxon>
        <taxon>Helicobacteraceae</taxon>
        <taxon>Helicobacter</taxon>
    </lineage>
</organism>
<keyword evidence="1 4" id="KW-0328">Glycosyltransferase</keyword>
<dbReference type="Pfam" id="PF00535">
    <property type="entry name" value="Glycos_transf_2"/>
    <property type="match status" value="1"/>
</dbReference>
<dbReference type="PANTHER" id="PTHR22916">
    <property type="entry name" value="GLYCOSYLTRANSFERASE"/>
    <property type="match status" value="1"/>
</dbReference>
<reference evidence="4 5" key="1">
    <citation type="journal article" date="2010" name="BMC Genomics">
        <title>Comparative genomics and proteomics of Helicobacter mustelae, an ulcerogenic and carcinogenic gastric pathogen.</title>
        <authorList>
            <person name="O'Toole P.W."/>
            <person name="Snelling W.J."/>
            <person name="Canchaya C."/>
            <person name="Forde B.M."/>
            <person name="Hardie K.R."/>
            <person name="Josenhans C."/>
            <person name="Graham R.L.J."/>
            <person name="McMullan G."/>
            <person name="Parkhill J."/>
            <person name="Belda E."/>
            <person name="Bentley S.D."/>
        </authorList>
    </citation>
    <scope>NUCLEOTIDE SEQUENCE [LARGE SCALE GENOMIC DNA]</scope>
    <source>
        <strain evidence="5">ATCC 43772 / LMG 18044 / NCTC 12198 / 12198</strain>
    </source>
</reference>
<dbReference type="Gene3D" id="3.90.550.10">
    <property type="entry name" value="Spore Coat Polysaccharide Biosynthesis Protein SpsA, Chain A"/>
    <property type="match status" value="1"/>
</dbReference>
<keyword evidence="5" id="KW-1185">Reference proteome</keyword>
<dbReference type="HOGENOM" id="CLU_025996_25_4_7"/>
<sequence length="319" mass="37397">MKNSLISIVLPTYNVQNYIARALQSCIDQSFRDIEIIIVDDCGSDESIKIAKEFAKKDERIKIIHNTHNLGLLMARYQGVRHSQGKYILFLDPDDFLEPQACEECVRILHKEGEGDFIWFGFLHHISGEIMKDDFLRDQNFSNFEYCKHVLALGKCPWNLCSKIIKKSTYLKAFSSIEKDRHLTMAEDALIYFFLVLHSSKIITSSKHIYHYCHNDSSSLGTNDITKIEKYLQEHSAVIETLSKFLSNQDLKSYLHSFFKSMITRLAMYKLGYEIKYYRLKYSYIKSRSLQVANMLKILMLRIKLMFQRYAFCVFCKEA</sequence>
<dbReference type="InterPro" id="IPR029044">
    <property type="entry name" value="Nucleotide-diphossugar_trans"/>
</dbReference>
<dbReference type="InterPro" id="IPR001173">
    <property type="entry name" value="Glyco_trans_2-like"/>
</dbReference>
<evidence type="ECO:0000259" key="3">
    <source>
        <dbReference type="Pfam" id="PF00535"/>
    </source>
</evidence>
<dbReference type="RefSeq" id="WP_013022954.1">
    <property type="nucleotide sequence ID" value="NC_013949.1"/>
</dbReference>
<dbReference type="EMBL" id="FN555004">
    <property type="protein sequence ID" value="CBG39870.1"/>
    <property type="molecule type" value="Genomic_DNA"/>
</dbReference>
<dbReference type="PANTHER" id="PTHR22916:SF51">
    <property type="entry name" value="GLYCOSYLTRANSFERASE EPSH-RELATED"/>
    <property type="match status" value="1"/>
</dbReference>
<dbReference type="Proteomes" id="UP000001522">
    <property type="component" value="Chromosome"/>
</dbReference>
<gene>
    <name evidence="4" type="ordered locus">HMU06090</name>
</gene>
<evidence type="ECO:0000313" key="4">
    <source>
        <dbReference type="EMBL" id="CBG39870.1"/>
    </source>
</evidence>